<dbReference type="InterPro" id="IPR045032">
    <property type="entry name" value="PEL"/>
</dbReference>
<dbReference type="InterPro" id="IPR002022">
    <property type="entry name" value="Pec_lyase"/>
</dbReference>
<evidence type="ECO:0000256" key="2">
    <source>
        <dbReference type="ARBA" id="ARBA00001913"/>
    </source>
</evidence>
<keyword evidence="10 11" id="KW-0456">Lyase</keyword>
<reference evidence="14 15" key="1">
    <citation type="journal article" date="2012" name="PLoS Pathog.">
        <title>Diverse lifestyles and strategies of plant pathogenesis encoded in the genomes of eighteen Dothideomycetes fungi.</title>
        <authorList>
            <person name="Ohm R.A."/>
            <person name="Feau N."/>
            <person name="Henrissat B."/>
            <person name="Schoch C.L."/>
            <person name="Horwitz B.A."/>
            <person name="Barry K.W."/>
            <person name="Condon B.J."/>
            <person name="Copeland A.C."/>
            <person name="Dhillon B."/>
            <person name="Glaser F."/>
            <person name="Hesse C.N."/>
            <person name="Kosti I."/>
            <person name="LaButti K."/>
            <person name="Lindquist E.A."/>
            <person name="Lucas S."/>
            <person name="Salamov A.A."/>
            <person name="Bradshaw R.E."/>
            <person name="Ciuffetti L."/>
            <person name="Hamelin R.C."/>
            <person name="Kema G.H.J."/>
            <person name="Lawrence C."/>
            <person name="Scott J.A."/>
            <person name="Spatafora J.W."/>
            <person name="Turgeon B.G."/>
            <person name="de Wit P.J.G.M."/>
            <person name="Zhong S."/>
            <person name="Goodwin S.B."/>
            <person name="Grigoriev I.V."/>
        </authorList>
    </citation>
    <scope>NUCLEOTIDE SEQUENCE [LARGE SCALE GENOMIC DNA]</scope>
    <source>
        <strain evidence="14 15">SO2202</strain>
    </source>
</reference>
<comment type="cofactor">
    <cofactor evidence="2">
        <name>Ca(2+)</name>
        <dbReference type="ChEBI" id="CHEBI:29108"/>
    </cofactor>
</comment>
<evidence type="ECO:0000256" key="12">
    <source>
        <dbReference type="SAM" id="SignalP"/>
    </source>
</evidence>
<dbReference type="GO" id="GO:0005576">
    <property type="term" value="C:extracellular region"/>
    <property type="evidence" value="ECO:0007669"/>
    <property type="project" value="UniProtKB-SubCell"/>
</dbReference>
<proteinExistence type="inferred from homology"/>
<organism evidence="14 15">
    <name type="scientific">Sphaerulina musiva (strain SO2202)</name>
    <name type="common">Poplar stem canker fungus</name>
    <name type="synonym">Septoria musiva</name>
    <dbReference type="NCBI Taxonomy" id="692275"/>
    <lineage>
        <taxon>Eukaryota</taxon>
        <taxon>Fungi</taxon>
        <taxon>Dikarya</taxon>
        <taxon>Ascomycota</taxon>
        <taxon>Pezizomycotina</taxon>
        <taxon>Dothideomycetes</taxon>
        <taxon>Dothideomycetidae</taxon>
        <taxon>Mycosphaerellales</taxon>
        <taxon>Mycosphaerellaceae</taxon>
        <taxon>Sphaerulina</taxon>
    </lineage>
</organism>
<evidence type="ECO:0000256" key="5">
    <source>
        <dbReference type="ARBA" id="ARBA00012272"/>
    </source>
</evidence>
<evidence type="ECO:0000256" key="9">
    <source>
        <dbReference type="ARBA" id="ARBA00022837"/>
    </source>
</evidence>
<dbReference type="HOGENOM" id="CLU_021894_2_1_1"/>
<keyword evidence="15" id="KW-1185">Reference proteome</keyword>
<comment type="catalytic activity">
    <reaction evidence="1">
        <text>Eliminative cleavage of (1-&gt;4)-alpha-D-galacturonan to give oligosaccharides with 4-deoxy-alpha-D-galact-4-enuronosyl groups at their non-reducing ends.</text>
        <dbReference type="EC" id="4.2.2.2"/>
    </reaction>
</comment>
<dbReference type="InterPro" id="IPR011050">
    <property type="entry name" value="Pectin_lyase_fold/virulence"/>
</dbReference>
<dbReference type="Pfam" id="PF00544">
    <property type="entry name" value="Pectate_lyase_4"/>
    <property type="match status" value="1"/>
</dbReference>
<keyword evidence="11" id="KW-0119">Carbohydrate metabolism</keyword>
<evidence type="ECO:0000313" key="14">
    <source>
        <dbReference type="EMBL" id="EMF13136.1"/>
    </source>
</evidence>
<dbReference type="Gene3D" id="2.160.20.10">
    <property type="entry name" value="Single-stranded right-handed beta-helix, Pectin lyase-like"/>
    <property type="match status" value="1"/>
</dbReference>
<dbReference type="SMART" id="SM00656">
    <property type="entry name" value="Amb_all"/>
    <property type="match status" value="1"/>
</dbReference>
<evidence type="ECO:0000313" key="15">
    <source>
        <dbReference type="Proteomes" id="UP000016931"/>
    </source>
</evidence>
<dbReference type="OrthoDB" id="1637350at2759"/>
<dbReference type="RefSeq" id="XP_016761257.1">
    <property type="nucleotide sequence ID" value="XM_016904970.1"/>
</dbReference>
<dbReference type="EMBL" id="KB456263">
    <property type="protein sequence ID" value="EMF13136.1"/>
    <property type="molecule type" value="Genomic_DNA"/>
</dbReference>
<evidence type="ECO:0000256" key="4">
    <source>
        <dbReference type="ARBA" id="ARBA00010980"/>
    </source>
</evidence>
<dbReference type="OMA" id="FHDHHKA"/>
<dbReference type="InterPro" id="IPR012334">
    <property type="entry name" value="Pectin_lyas_fold"/>
</dbReference>
<dbReference type="GO" id="GO:0000272">
    <property type="term" value="P:polysaccharide catabolic process"/>
    <property type="evidence" value="ECO:0007669"/>
    <property type="project" value="UniProtKB-KW"/>
</dbReference>
<keyword evidence="8 12" id="KW-0732">Signal</keyword>
<evidence type="ECO:0000259" key="13">
    <source>
        <dbReference type="SMART" id="SM00656"/>
    </source>
</evidence>
<name>M3BYJ5_SPHMS</name>
<protein>
    <recommendedName>
        <fullName evidence="5">pectate lyase</fullName>
        <ecNumber evidence="5">4.2.2.2</ecNumber>
    </recommendedName>
</protein>
<dbReference type="Proteomes" id="UP000016931">
    <property type="component" value="Unassembled WGS sequence"/>
</dbReference>
<keyword evidence="11" id="KW-0624">Polysaccharide degradation</keyword>
<keyword evidence="9" id="KW-0106">Calcium</keyword>
<evidence type="ECO:0000256" key="11">
    <source>
        <dbReference type="RuleBase" id="RU361173"/>
    </source>
</evidence>
<keyword evidence="6 11" id="KW-0964">Secreted</keyword>
<evidence type="ECO:0000256" key="7">
    <source>
        <dbReference type="ARBA" id="ARBA00022723"/>
    </source>
</evidence>
<evidence type="ECO:0000256" key="6">
    <source>
        <dbReference type="ARBA" id="ARBA00022525"/>
    </source>
</evidence>
<comment type="subcellular location">
    <subcellularLocation>
        <location evidence="3 11">Secreted</location>
    </subcellularLocation>
</comment>
<dbReference type="SUPFAM" id="SSF51126">
    <property type="entry name" value="Pectin lyase-like"/>
    <property type="match status" value="1"/>
</dbReference>
<evidence type="ECO:0000256" key="8">
    <source>
        <dbReference type="ARBA" id="ARBA00022729"/>
    </source>
</evidence>
<evidence type="ECO:0000256" key="1">
    <source>
        <dbReference type="ARBA" id="ARBA00000695"/>
    </source>
</evidence>
<accession>M3BYJ5</accession>
<dbReference type="EC" id="4.2.2.2" evidence="5"/>
<dbReference type="eggNOG" id="ENOG502S66G">
    <property type="taxonomic scope" value="Eukaryota"/>
</dbReference>
<evidence type="ECO:0000256" key="10">
    <source>
        <dbReference type="ARBA" id="ARBA00023239"/>
    </source>
</evidence>
<feature type="chain" id="PRO_5004031607" description="pectate lyase" evidence="12">
    <location>
        <begin position="19"/>
        <end position="329"/>
    </location>
</feature>
<keyword evidence="7" id="KW-0479">Metal-binding</keyword>
<dbReference type="STRING" id="692275.M3BYJ5"/>
<comment type="similarity">
    <text evidence="4 11">Belongs to the polysaccharide lyase 1 family.</text>
</comment>
<dbReference type="PANTHER" id="PTHR31683:SF18">
    <property type="entry name" value="PECTATE LYASE 21-RELATED"/>
    <property type="match status" value="1"/>
</dbReference>
<feature type="signal peptide" evidence="12">
    <location>
        <begin position="1"/>
        <end position="18"/>
    </location>
</feature>
<dbReference type="AlphaFoldDB" id="M3BYJ5"/>
<dbReference type="PANTHER" id="PTHR31683">
    <property type="entry name" value="PECTATE LYASE 18-RELATED"/>
    <property type="match status" value="1"/>
</dbReference>
<dbReference type="GO" id="GO:0046872">
    <property type="term" value="F:metal ion binding"/>
    <property type="evidence" value="ECO:0007669"/>
    <property type="project" value="UniProtKB-KW"/>
</dbReference>
<dbReference type="GeneID" id="27902107"/>
<gene>
    <name evidence="14" type="ORF">SEPMUDRAFT_148514</name>
</gene>
<feature type="domain" description="Pectate lyase" evidence="13">
    <location>
        <begin position="55"/>
        <end position="268"/>
    </location>
</feature>
<sequence>MKTSASFALAAIASLASALPAGTSDQVSGTVATRASTTDAPVGYASQNGGTTGGAGGTTTTVSSLAQFTAAVKATEPMVIFVKGTIKGNAQGRVASDKSILGLDSSSKLEGVSLYIKDVSNVIVRNLAMSKVLADTGDAIGIQASQNVWIDHMDLSSDMSHDKDYYDGLCDVTHASEWVTISNTKFHDHWKSSLVGHSDSNADEDTGHLHVTYANNHWVNINSRAPSVRFGMAHIFNNYFDTIDTGVNTRMGAKVLIESTVFAGTRKAIQAADSDTKGTAEVKDVVLGGGSNDAPSGSFGSVPYQYTLLGSSKVKAAVVGVAGNTLKLS</sequence>
<dbReference type="GO" id="GO:0030570">
    <property type="term" value="F:pectate lyase activity"/>
    <property type="evidence" value="ECO:0007669"/>
    <property type="project" value="UniProtKB-EC"/>
</dbReference>
<evidence type="ECO:0000256" key="3">
    <source>
        <dbReference type="ARBA" id="ARBA00004613"/>
    </source>
</evidence>
<dbReference type="FunFam" id="2.160.20.10:FF:000036">
    <property type="entry name" value="Pectate lyase A"/>
    <property type="match status" value="1"/>
</dbReference>